<dbReference type="PANTHER" id="PTHR33606">
    <property type="entry name" value="PROTEIN YCII"/>
    <property type="match status" value="1"/>
</dbReference>
<evidence type="ECO:0000313" key="2">
    <source>
        <dbReference type="EMBL" id="GMG18825.1"/>
    </source>
</evidence>
<gene>
    <name evidence="2" type="ORF">Amon01_000000400</name>
</gene>
<dbReference type="EMBL" id="BSXU01000001">
    <property type="protein sequence ID" value="GMG18825.1"/>
    <property type="molecule type" value="Genomic_DNA"/>
</dbReference>
<sequence length="140" mass="15558">MSFLLKTNQFKRQFTTLARQLNKMEYLVIVFDKPGSVCIPTTDCGGLQDRSQIRAKHVANIPNAVANHGVTNVGAIYKDESKTEFAGSAYNIKANSKEEIMEFLKSDPYVEAGIWDLSNVQIWPYGCAGRLPVDVVGTKK</sequence>
<evidence type="ECO:0000313" key="3">
    <source>
        <dbReference type="Proteomes" id="UP001165063"/>
    </source>
</evidence>
<organism evidence="2 3">
    <name type="scientific">Ambrosiozyma monospora</name>
    <name type="common">Yeast</name>
    <name type="synonym">Endomycopsis monosporus</name>
    <dbReference type="NCBI Taxonomy" id="43982"/>
    <lineage>
        <taxon>Eukaryota</taxon>
        <taxon>Fungi</taxon>
        <taxon>Dikarya</taxon>
        <taxon>Ascomycota</taxon>
        <taxon>Saccharomycotina</taxon>
        <taxon>Pichiomycetes</taxon>
        <taxon>Pichiales</taxon>
        <taxon>Pichiaceae</taxon>
        <taxon>Ambrosiozyma</taxon>
    </lineage>
</organism>
<keyword evidence="3" id="KW-1185">Reference proteome</keyword>
<dbReference type="InterPro" id="IPR051807">
    <property type="entry name" value="Sec-metab_biosynth-assoc"/>
</dbReference>
<name>A0A9W7DCG0_AMBMO</name>
<dbReference type="InterPro" id="IPR005545">
    <property type="entry name" value="YCII"/>
</dbReference>
<dbReference type="AlphaFoldDB" id="A0A9W7DCG0"/>
<evidence type="ECO:0000259" key="1">
    <source>
        <dbReference type="Pfam" id="PF03795"/>
    </source>
</evidence>
<comment type="caution">
    <text evidence="2">The sequence shown here is derived from an EMBL/GenBank/DDBJ whole genome shotgun (WGS) entry which is preliminary data.</text>
</comment>
<proteinExistence type="predicted"/>
<feature type="domain" description="YCII-related" evidence="1">
    <location>
        <begin position="24"/>
        <end position="120"/>
    </location>
</feature>
<dbReference type="InterPro" id="IPR011008">
    <property type="entry name" value="Dimeric_a/b-barrel"/>
</dbReference>
<dbReference type="PANTHER" id="PTHR33606:SF3">
    <property type="entry name" value="PROTEIN YCII"/>
    <property type="match status" value="1"/>
</dbReference>
<protein>
    <submittedName>
        <fullName evidence="2">Unnamed protein product</fullName>
    </submittedName>
</protein>
<dbReference type="Gene3D" id="3.30.70.1060">
    <property type="entry name" value="Dimeric alpha+beta barrel"/>
    <property type="match status" value="1"/>
</dbReference>
<dbReference type="Pfam" id="PF03795">
    <property type="entry name" value="YCII"/>
    <property type="match status" value="1"/>
</dbReference>
<dbReference type="SUPFAM" id="SSF54909">
    <property type="entry name" value="Dimeric alpha+beta barrel"/>
    <property type="match status" value="1"/>
</dbReference>
<reference evidence="2" key="1">
    <citation type="submission" date="2023-04" db="EMBL/GenBank/DDBJ databases">
        <title>Ambrosiozyma monospora NBRC 1965.</title>
        <authorList>
            <person name="Ichikawa N."/>
            <person name="Sato H."/>
            <person name="Tonouchi N."/>
        </authorList>
    </citation>
    <scope>NUCLEOTIDE SEQUENCE</scope>
    <source>
        <strain evidence="2">NBRC 1965</strain>
    </source>
</reference>
<dbReference type="OrthoDB" id="5519740at2759"/>
<dbReference type="Proteomes" id="UP001165063">
    <property type="component" value="Unassembled WGS sequence"/>
</dbReference>
<accession>A0A9W7DCG0</accession>